<evidence type="ECO:0000256" key="4">
    <source>
        <dbReference type="ARBA" id="ARBA00023002"/>
    </source>
</evidence>
<sequence length="408" mass="42565">MVPQRNASATQDRPTPAWTPGGPVVIAGGGIAGLTAALALARRGISSVLHERAEAFTEVGAGLQISPNAFRALDALGLGAAITAKGTAPEAVDLHGLDGRVLASIPLGEAAVTRWGAPYFVLHRADLIAILAEAAEAEPAITLVRGVAVEDFAEAPGGVTVSTTAGTVEGEALIAADGVWSRLRPRMPGPRSTARPTGKLAYRTLIPADAVAPPMRGDRVHAHLAPGAHVVRYPVLGGRFMNVVAVAASAWFVEDWASPAGVSEIEALSKDFDKPLRDLLLSAPKWTRWPLSTVDASGSWTAGRVALIGDAAHASLPFAAQGAALAIEDATVLAARLAGGPTVAKALAAYEEERRHRAVAVQKVSVRNGEIYHLSGIAAKTRNLTLSMLPRGALMEQLDWIYEWRLPA</sequence>
<dbReference type="SUPFAM" id="SSF54373">
    <property type="entry name" value="FAD-linked reductases, C-terminal domain"/>
    <property type="match status" value="1"/>
</dbReference>
<accession>A0A1M7Z6S9</accession>
<evidence type="ECO:0000256" key="3">
    <source>
        <dbReference type="ARBA" id="ARBA00022827"/>
    </source>
</evidence>
<dbReference type="AlphaFoldDB" id="A0A1M7Z6S9"/>
<feature type="region of interest" description="Disordered" evidence="6">
    <location>
        <begin position="1"/>
        <end position="21"/>
    </location>
</feature>
<dbReference type="OrthoDB" id="4230779at2"/>
<keyword evidence="7" id="KW-0812">Transmembrane</keyword>
<dbReference type="InterPro" id="IPR036188">
    <property type="entry name" value="FAD/NAD-bd_sf"/>
</dbReference>
<evidence type="ECO:0000313" key="10">
    <source>
        <dbReference type="Proteomes" id="UP000186406"/>
    </source>
</evidence>
<feature type="compositionally biased region" description="Polar residues" evidence="6">
    <location>
        <begin position="1"/>
        <end position="13"/>
    </location>
</feature>
<keyword evidence="10" id="KW-1185">Reference proteome</keyword>
<evidence type="ECO:0000256" key="7">
    <source>
        <dbReference type="SAM" id="Phobius"/>
    </source>
</evidence>
<dbReference type="STRING" id="1123029.SAMN02745172_00265"/>
<dbReference type="PRINTS" id="PR00420">
    <property type="entry name" value="RNGMNOXGNASE"/>
</dbReference>
<comment type="cofactor">
    <cofactor evidence="1">
        <name>FAD</name>
        <dbReference type="ChEBI" id="CHEBI:57692"/>
    </cofactor>
</comment>
<dbReference type="Proteomes" id="UP000186406">
    <property type="component" value="Unassembled WGS sequence"/>
</dbReference>
<dbReference type="GO" id="GO:0004497">
    <property type="term" value="F:monooxygenase activity"/>
    <property type="evidence" value="ECO:0007669"/>
    <property type="project" value="UniProtKB-KW"/>
</dbReference>
<keyword evidence="4" id="KW-0560">Oxidoreductase</keyword>
<dbReference type="RefSeq" id="WP_073625398.1">
    <property type="nucleotide sequence ID" value="NZ_FRXO01000001.1"/>
</dbReference>
<dbReference type="Pfam" id="PF01494">
    <property type="entry name" value="FAD_binding_3"/>
    <property type="match status" value="1"/>
</dbReference>
<reference evidence="9 10" key="1">
    <citation type="submission" date="2016-12" db="EMBL/GenBank/DDBJ databases">
        <authorList>
            <person name="Song W.-J."/>
            <person name="Kurnit D.M."/>
        </authorList>
    </citation>
    <scope>NUCLEOTIDE SEQUENCE [LARGE SCALE GENOMIC DNA]</scope>
    <source>
        <strain evidence="9 10">DSM 19599</strain>
    </source>
</reference>
<evidence type="ECO:0000256" key="6">
    <source>
        <dbReference type="SAM" id="MobiDB-lite"/>
    </source>
</evidence>
<dbReference type="GO" id="GO:0071949">
    <property type="term" value="F:FAD binding"/>
    <property type="evidence" value="ECO:0007669"/>
    <property type="project" value="InterPro"/>
</dbReference>
<organism evidence="9 10">
    <name type="scientific">Pseudoxanthobacter soli DSM 19599</name>
    <dbReference type="NCBI Taxonomy" id="1123029"/>
    <lineage>
        <taxon>Bacteria</taxon>
        <taxon>Pseudomonadati</taxon>
        <taxon>Pseudomonadota</taxon>
        <taxon>Alphaproteobacteria</taxon>
        <taxon>Hyphomicrobiales</taxon>
        <taxon>Segnochrobactraceae</taxon>
        <taxon>Pseudoxanthobacter</taxon>
    </lineage>
</organism>
<feature type="transmembrane region" description="Helical" evidence="7">
    <location>
        <begin position="20"/>
        <end position="41"/>
    </location>
</feature>
<proteinExistence type="predicted"/>
<dbReference type="SUPFAM" id="SSF51905">
    <property type="entry name" value="FAD/NAD(P)-binding domain"/>
    <property type="match status" value="1"/>
</dbReference>
<evidence type="ECO:0000256" key="2">
    <source>
        <dbReference type="ARBA" id="ARBA00022630"/>
    </source>
</evidence>
<dbReference type="PANTHER" id="PTHR13789">
    <property type="entry name" value="MONOOXYGENASE"/>
    <property type="match status" value="1"/>
</dbReference>
<evidence type="ECO:0000313" key="9">
    <source>
        <dbReference type="EMBL" id="SHO60356.1"/>
    </source>
</evidence>
<keyword evidence="7" id="KW-1133">Transmembrane helix</keyword>
<protein>
    <submittedName>
        <fullName evidence="9">Salicylate hydroxylase</fullName>
    </submittedName>
</protein>
<dbReference type="InterPro" id="IPR002938">
    <property type="entry name" value="FAD-bd"/>
</dbReference>
<evidence type="ECO:0000256" key="1">
    <source>
        <dbReference type="ARBA" id="ARBA00001974"/>
    </source>
</evidence>
<dbReference type="Gene3D" id="3.50.50.60">
    <property type="entry name" value="FAD/NAD(P)-binding domain"/>
    <property type="match status" value="1"/>
</dbReference>
<keyword evidence="3" id="KW-0274">FAD</keyword>
<dbReference type="PANTHER" id="PTHR13789:SF318">
    <property type="entry name" value="GERANYLGERANYL DIPHOSPHATE REDUCTASE"/>
    <property type="match status" value="1"/>
</dbReference>
<keyword evidence="7" id="KW-0472">Membrane</keyword>
<keyword evidence="5" id="KW-0503">Monooxygenase</keyword>
<name>A0A1M7Z6S9_9HYPH</name>
<keyword evidence="2" id="KW-0285">Flavoprotein</keyword>
<evidence type="ECO:0000259" key="8">
    <source>
        <dbReference type="Pfam" id="PF01494"/>
    </source>
</evidence>
<dbReference type="EMBL" id="FRXO01000001">
    <property type="protein sequence ID" value="SHO60356.1"/>
    <property type="molecule type" value="Genomic_DNA"/>
</dbReference>
<gene>
    <name evidence="9" type="ORF">SAMN02745172_00265</name>
</gene>
<evidence type="ECO:0000256" key="5">
    <source>
        <dbReference type="ARBA" id="ARBA00023033"/>
    </source>
</evidence>
<feature type="domain" description="FAD-binding" evidence="8">
    <location>
        <begin position="23"/>
        <end position="362"/>
    </location>
</feature>
<dbReference type="InterPro" id="IPR050493">
    <property type="entry name" value="FAD-dep_Monooxygenase_BioMet"/>
</dbReference>